<feature type="region of interest" description="Disordered" evidence="1">
    <location>
        <begin position="58"/>
        <end position="83"/>
    </location>
</feature>
<reference evidence="3" key="1">
    <citation type="submission" date="2023-05" db="EMBL/GenBank/DDBJ databases">
        <authorList>
            <person name="Huff M."/>
        </authorList>
    </citation>
    <scope>NUCLEOTIDE SEQUENCE</scope>
</reference>
<feature type="compositionally biased region" description="Pro residues" evidence="1">
    <location>
        <begin position="68"/>
        <end position="77"/>
    </location>
</feature>
<dbReference type="Proteomes" id="UP000834106">
    <property type="component" value="Chromosome 9"/>
</dbReference>
<keyword evidence="4" id="KW-1185">Reference proteome</keyword>
<proteinExistence type="predicted"/>
<dbReference type="AlphaFoldDB" id="A0AAD1ZEI6"/>
<evidence type="ECO:0000313" key="4">
    <source>
        <dbReference type="Proteomes" id="UP000834106"/>
    </source>
</evidence>
<accession>A0AAD1ZEI6</accession>
<dbReference type="EMBL" id="OU503044">
    <property type="protein sequence ID" value="CAI9768308.1"/>
    <property type="molecule type" value="Genomic_DNA"/>
</dbReference>
<organism evidence="3 4">
    <name type="scientific">Fraxinus pennsylvanica</name>
    <dbReference type="NCBI Taxonomy" id="56036"/>
    <lineage>
        <taxon>Eukaryota</taxon>
        <taxon>Viridiplantae</taxon>
        <taxon>Streptophyta</taxon>
        <taxon>Embryophyta</taxon>
        <taxon>Tracheophyta</taxon>
        <taxon>Spermatophyta</taxon>
        <taxon>Magnoliopsida</taxon>
        <taxon>eudicotyledons</taxon>
        <taxon>Gunneridae</taxon>
        <taxon>Pentapetalae</taxon>
        <taxon>asterids</taxon>
        <taxon>lamiids</taxon>
        <taxon>Lamiales</taxon>
        <taxon>Oleaceae</taxon>
        <taxon>Oleeae</taxon>
        <taxon>Fraxinus</taxon>
    </lineage>
</organism>
<protein>
    <submittedName>
        <fullName evidence="3">Uncharacterized protein</fullName>
    </submittedName>
</protein>
<evidence type="ECO:0000256" key="2">
    <source>
        <dbReference type="SAM" id="SignalP"/>
    </source>
</evidence>
<feature type="signal peptide" evidence="2">
    <location>
        <begin position="1"/>
        <end position="27"/>
    </location>
</feature>
<sequence length="123" mass="13762">MIEPLSHGNHVWLFHLIPHCLTLPCLASNGNSLCRDGQRKREHLPCLQCSSLIESKHPARFPQTNQQTPPPPSPSQPPMAEEEVAAEVETAMAVYDEDCQVVEIYPPHLLIHLKPRTADVSSR</sequence>
<evidence type="ECO:0000313" key="3">
    <source>
        <dbReference type="EMBL" id="CAI9768308.1"/>
    </source>
</evidence>
<evidence type="ECO:0000256" key="1">
    <source>
        <dbReference type="SAM" id="MobiDB-lite"/>
    </source>
</evidence>
<keyword evidence="2" id="KW-0732">Signal</keyword>
<name>A0AAD1ZEI6_9LAMI</name>
<feature type="chain" id="PRO_5042053396" evidence="2">
    <location>
        <begin position="28"/>
        <end position="123"/>
    </location>
</feature>
<gene>
    <name evidence="3" type="ORF">FPE_LOCUS15738</name>
</gene>